<gene>
    <name evidence="1" type="ORF">LDX50_08505</name>
    <name evidence="2" type="ORF">LDX50_14475</name>
    <name evidence="3" type="ORF">LDX50_20195</name>
</gene>
<accession>A0A9X1HVV2</accession>
<keyword evidence="4" id="KW-1185">Reference proteome</keyword>
<comment type="caution">
    <text evidence="3">The sequence shown here is derived from an EMBL/GenBank/DDBJ whole genome shotgun (WGS) entry which is preliminary data.</text>
</comment>
<dbReference type="EMBL" id="JAIXNE010000002">
    <property type="protein sequence ID" value="MCA6074907.1"/>
    <property type="molecule type" value="Genomic_DNA"/>
</dbReference>
<proteinExistence type="predicted"/>
<dbReference type="RefSeq" id="WP_225698016.1">
    <property type="nucleotide sequence ID" value="NZ_JAIXNE010000002.1"/>
</dbReference>
<evidence type="ECO:0000313" key="3">
    <source>
        <dbReference type="EMBL" id="MCA6077212.1"/>
    </source>
</evidence>
<dbReference type="Proteomes" id="UP001139409">
    <property type="component" value="Unassembled WGS sequence"/>
</dbReference>
<dbReference type="AlphaFoldDB" id="A0A9X1HVV2"/>
<name>A0A9X1HVV2_9BACT</name>
<evidence type="ECO:0000313" key="1">
    <source>
        <dbReference type="EMBL" id="MCA6074907.1"/>
    </source>
</evidence>
<organism evidence="3 4">
    <name type="scientific">Fulvivirga sedimenti</name>
    <dbReference type="NCBI Taxonomy" id="2879465"/>
    <lineage>
        <taxon>Bacteria</taxon>
        <taxon>Pseudomonadati</taxon>
        <taxon>Bacteroidota</taxon>
        <taxon>Cytophagia</taxon>
        <taxon>Cytophagales</taxon>
        <taxon>Fulvivirgaceae</taxon>
        <taxon>Fulvivirga</taxon>
    </lineage>
</organism>
<dbReference type="EMBL" id="JAIXNE010000004">
    <property type="protein sequence ID" value="MCA6077212.1"/>
    <property type="molecule type" value="Genomic_DNA"/>
</dbReference>
<evidence type="ECO:0000313" key="2">
    <source>
        <dbReference type="EMBL" id="MCA6076084.1"/>
    </source>
</evidence>
<sequence>MRYYRGTFLFLVVICCCLSCSDDDNSADVVETDLSEFLPLEVDNYWEFDKYFYNSSGDLFAETEVYWRVDTCCYYIDKLELVPDSVDLGRDYLYPAEDGWIYTAGSYKYLSLEYINEPQDAQFMVSSRDGIIPYEHYILGGLPSMETRFGNRRCLRTLSIYYYQNERIEQFRWFCKGLGEYQFDNLQIEIDKNDGAETSYLTSTILRDYSLK</sequence>
<dbReference type="EMBL" id="JAIXNE010000003">
    <property type="protein sequence ID" value="MCA6076084.1"/>
    <property type="molecule type" value="Genomic_DNA"/>
</dbReference>
<protein>
    <submittedName>
        <fullName evidence="3">Uncharacterized protein</fullName>
    </submittedName>
</protein>
<reference evidence="3" key="1">
    <citation type="submission" date="2021-09" db="EMBL/GenBank/DDBJ databases">
        <title>Fulvivirga sp. isolated from coastal sediment.</title>
        <authorList>
            <person name="Yu H."/>
        </authorList>
    </citation>
    <scope>NUCLEOTIDE SEQUENCE</scope>
    <source>
        <strain evidence="3">1062</strain>
    </source>
</reference>
<evidence type="ECO:0000313" key="4">
    <source>
        <dbReference type="Proteomes" id="UP001139409"/>
    </source>
</evidence>